<name>A0A517YVB7_9BACT</name>
<dbReference type="InterPro" id="IPR000086">
    <property type="entry name" value="NUDIX_hydrolase_dom"/>
</dbReference>
<dbReference type="GO" id="GO:0035539">
    <property type="term" value="F:8-oxo-7,8-dihydrodeoxyguanosine triphosphate pyrophosphatase activity"/>
    <property type="evidence" value="ECO:0007669"/>
    <property type="project" value="UniProtKB-EC"/>
</dbReference>
<dbReference type="Proteomes" id="UP000317369">
    <property type="component" value="Chromosome"/>
</dbReference>
<feature type="compositionally biased region" description="Polar residues" evidence="2">
    <location>
        <begin position="23"/>
        <end position="33"/>
    </location>
</feature>
<sequence>MTAPDNPRTNSAAPAPKGISPDPSLQSVTQGRPTHNGRVHGVVVACYRPEDQKWLMIRRSAHVPAPLAICFPGGAREHGEPYETAALREMHEEIGADVELLEQVWDYDVPDKPLTLFGYLAKLKNPDSLAHNPDEVHEILWLTTEQAITHPDAIPNSRFFIENLNKALPRHYPV</sequence>
<evidence type="ECO:0000313" key="4">
    <source>
        <dbReference type="EMBL" id="QDU34191.1"/>
    </source>
</evidence>
<protein>
    <submittedName>
        <fullName evidence="4">8-oxo-dGTP diphosphatase</fullName>
        <ecNumber evidence="4">3.6.1.55</ecNumber>
    </submittedName>
</protein>
<dbReference type="GO" id="GO:0006754">
    <property type="term" value="P:ATP biosynthetic process"/>
    <property type="evidence" value="ECO:0007669"/>
    <property type="project" value="TreeGrafter"/>
</dbReference>
<dbReference type="PANTHER" id="PTHR21340:SF0">
    <property type="entry name" value="BIS(5'-NUCLEOSYL)-TETRAPHOSPHATASE [ASYMMETRICAL]"/>
    <property type="match status" value="1"/>
</dbReference>
<organism evidence="4 5">
    <name type="scientific">Poriferisphaera corsica</name>
    <dbReference type="NCBI Taxonomy" id="2528020"/>
    <lineage>
        <taxon>Bacteria</taxon>
        <taxon>Pseudomonadati</taxon>
        <taxon>Planctomycetota</taxon>
        <taxon>Phycisphaerae</taxon>
        <taxon>Phycisphaerales</taxon>
        <taxon>Phycisphaeraceae</taxon>
        <taxon>Poriferisphaera</taxon>
    </lineage>
</organism>
<dbReference type="AlphaFoldDB" id="A0A517YVB7"/>
<dbReference type="GO" id="GO:0006167">
    <property type="term" value="P:AMP biosynthetic process"/>
    <property type="evidence" value="ECO:0007669"/>
    <property type="project" value="TreeGrafter"/>
</dbReference>
<accession>A0A517YVB7</accession>
<dbReference type="GO" id="GO:0004081">
    <property type="term" value="F:bis(5'-nucleosyl)-tetraphosphatase (asymmetrical) activity"/>
    <property type="evidence" value="ECO:0007669"/>
    <property type="project" value="TreeGrafter"/>
</dbReference>
<dbReference type="InterPro" id="IPR051325">
    <property type="entry name" value="Nudix_hydrolase_domain"/>
</dbReference>
<dbReference type="CDD" id="cd02883">
    <property type="entry name" value="NUDIX_Hydrolase"/>
    <property type="match status" value="1"/>
</dbReference>
<evidence type="ECO:0000313" key="5">
    <source>
        <dbReference type="Proteomes" id="UP000317369"/>
    </source>
</evidence>
<dbReference type="Gene3D" id="3.90.79.10">
    <property type="entry name" value="Nucleoside Triphosphate Pyrophosphohydrolase"/>
    <property type="match status" value="1"/>
</dbReference>
<feature type="domain" description="Nudix hydrolase" evidence="3">
    <location>
        <begin position="37"/>
        <end position="165"/>
    </location>
</feature>
<dbReference type="PROSITE" id="PS00893">
    <property type="entry name" value="NUDIX_BOX"/>
    <property type="match status" value="1"/>
</dbReference>
<dbReference type="PROSITE" id="PS51462">
    <property type="entry name" value="NUDIX"/>
    <property type="match status" value="1"/>
</dbReference>
<dbReference type="InterPro" id="IPR015797">
    <property type="entry name" value="NUDIX_hydrolase-like_dom_sf"/>
</dbReference>
<reference evidence="4 5" key="1">
    <citation type="submission" date="2019-02" db="EMBL/GenBank/DDBJ databases">
        <title>Deep-cultivation of Planctomycetes and their phenomic and genomic characterization uncovers novel biology.</title>
        <authorList>
            <person name="Wiegand S."/>
            <person name="Jogler M."/>
            <person name="Boedeker C."/>
            <person name="Pinto D."/>
            <person name="Vollmers J."/>
            <person name="Rivas-Marin E."/>
            <person name="Kohn T."/>
            <person name="Peeters S.H."/>
            <person name="Heuer A."/>
            <person name="Rast P."/>
            <person name="Oberbeckmann S."/>
            <person name="Bunk B."/>
            <person name="Jeske O."/>
            <person name="Meyerdierks A."/>
            <person name="Storesund J.E."/>
            <person name="Kallscheuer N."/>
            <person name="Luecker S."/>
            <person name="Lage O.M."/>
            <person name="Pohl T."/>
            <person name="Merkel B.J."/>
            <person name="Hornburger P."/>
            <person name="Mueller R.-W."/>
            <person name="Bruemmer F."/>
            <person name="Labrenz M."/>
            <person name="Spormann A.M."/>
            <person name="Op den Camp H."/>
            <person name="Overmann J."/>
            <person name="Amann R."/>
            <person name="Jetten M.S.M."/>
            <person name="Mascher T."/>
            <person name="Medema M.H."/>
            <person name="Devos D.P."/>
            <person name="Kaster A.-K."/>
            <person name="Ovreas L."/>
            <person name="Rohde M."/>
            <person name="Galperin M.Y."/>
            <person name="Jogler C."/>
        </authorList>
    </citation>
    <scope>NUCLEOTIDE SEQUENCE [LARGE SCALE GENOMIC DNA]</scope>
    <source>
        <strain evidence="4 5">KS4</strain>
    </source>
</reference>
<gene>
    <name evidence="4" type="primary">mutT</name>
    <name evidence="4" type="ORF">KS4_22540</name>
</gene>
<evidence type="ECO:0000259" key="3">
    <source>
        <dbReference type="PROSITE" id="PS51462"/>
    </source>
</evidence>
<keyword evidence="1 4" id="KW-0378">Hydrolase</keyword>
<dbReference type="OrthoDB" id="283531at2"/>
<dbReference type="EC" id="3.6.1.55" evidence="4"/>
<dbReference type="KEGG" id="pcor:KS4_22540"/>
<dbReference type="Pfam" id="PF00293">
    <property type="entry name" value="NUDIX"/>
    <property type="match status" value="1"/>
</dbReference>
<evidence type="ECO:0000256" key="1">
    <source>
        <dbReference type="ARBA" id="ARBA00022801"/>
    </source>
</evidence>
<dbReference type="SUPFAM" id="SSF55811">
    <property type="entry name" value="Nudix"/>
    <property type="match status" value="1"/>
</dbReference>
<dbReference type="RefSeq" id="WP_145077837.1">
    <property type="nucleotide sequence ID" value="NZ_CP036425.1"/>
</dbReference>
<keyword evidence="5" id="KW-1185">Reference proteome</keyword>
<dbReference type="PANTHER" id="PTHR21340">
    <property type="entry name" value="DIADENOSINE 5,5-P1,P4-TETRAPHOSPHATE PYROPHOSPHOHYDROLASE MUTT"/>
    <property type="match status" value="1"/>
</dbReference>
<dbReference type="EMBL" id="CP036425">
    <property type="protein sequence ID" value="QDU34191.1"/>
    <property type="molecule type" value="Genomic_DNA"/>
</dbReference>
<evidence type="ECO:0000256" key="2">
    <source>
        <dbReference type="SAM" id="MobiDB-lite"/>
    </source>
</evidence>
<dbReference type="InterPro" id="IPR020084">
    <property type="entry name" value="NUDIX_hydrolase_CS"/>
</dbReference>
<feature type="region of interest" description="Disordered" evidence="2">
    <location>
        <begin position="1"/>
        <end position="36"/>
    </location>
</feature>
<proteinExistence type="predicted"/>